<evidence type="ECO:0000256" key="1">
    <source>
        <dbReference type="SAM" id="MobiDB-lite"/>
    </source>
</evidence>
<reference evidence="2" key="1">
    <citation type="submission" date="2020-03" db="EMBL/GenBank/DDBJ databases">
        <title>Site-based positive gene gene selection in Geosmithia morbida across the United States reveals a broad range of putative effectors and factors for local host and environmental adapation.</title>
        <authorList>
            <person name="Onufrak A."/>
            <person name="Murdoch R.W."/>
            <person name="Gazis R."/>
            <person name="Huff M."/>
            <person name="Staton M."/>
            <person name="Klingeman W."/>
            <person name="Hadziabdic D."/>
        </authorList>
    </citation>
    <scope>NUCLEOTIDE SEQUENCE</scope>
    <source>
        <strain evidence="2">1262</strain>
    </source>
</reference>
<dbReference type="InterPro" id="IPR001087">
    <property type="entry name" value="GDSL"/>
</dbReference>
<dbReference type="GO" id="GO:0004622">
    <property type="term" value="F:phosphatidylcholine lysophospholipase activity"/>
    <property type="evidence" value="ECO:0007669"/>
    <property type="project" value="TreeGrafter"/>
</dbReference>
<dbReference type="PANTHER" id="PTHR30383">
    <property type="entry name" value="THIOESTERASE 1/PROTEASE 1/LYSOPHOSPHOLIPASE L1"/>
    <property type="match status" value="1"/>
</dbReference>
<dbReference type="Gene3D" id="3.40.50.1110">
    <property type="entry name" value="SGNH hydrolase"/>
    <property type="match status" value="1"/>
</dbReference>
<dbReference type="Pfam" id="PF00657">
    <property type="entry name" value="Lipase_GDSL"/>
    <property type="match status" value="1"/>
</dbReference>
<dbReference type="OrthoDB" id="2119228at2759"/>
<dbReference type="PANTHER" id="PTHR30383:SF5">
    <property type="entry name" value="SGNH HYDROLASE-TYPE ESTERASE DOMAIN-CONTAINING PROTEIN"/>
    <property type="match status" value="1"/>
</dbReference>
<feature type="region of interest" description="Disordered" evidence="1">
    <location>
        <begin position="1"/>
        <end position="37"/>
    </location>
</feature>
<proteinExistence type="predicted"/>
<evidence type="ECO:0000313" key="2">
    <source>
        <dbReference type="EMBL" id="KAF4122962.1"/>
    </source>
</evidence>
<protein>
    <submittedName>
        <fullName evidence="2">Fibronectin type III domain</fullName>
    </submittedName>
</protein>
<organism evidence="2 3">
    <name type="scientific">Geosmithia morbida</name>
    <dbReference type="NCBI Taxonomy" id="1094350"/>
    <lineage>
        <taxon>Eukaryota</taxon>
        <taxon>Fungi</taxon>
        <taxon>Dikarya</taxon>
        <taxon>Ascomycota</taxon>
        <taxon>Pezizomycotina</taxon>
        <taxon>Sordariomycetes</taxon>
        <taxon>Hypocreomycetidae</taxon>
        <taxon>Hypocreales</taxon>
        <taxon>Bionectriaceae</taxon>
        <taxon>Geosmithia</taxon>
    </lineage>
</organism>
<dbReference type="AlphaFoldDB" id="A0A9P4YW94"/>
<feature type="compositionally biased region" description="Polar residues" evidence="1">
    <location>
        <begin position="8"/>
        <end position="20"/>
    </location>
</feature>
<gene>
    <name evidence="2" type="ORF">GMORB2_6510</name>
</gene>
<dbReference type="SUPFAM" id="SSF52266">
    <property type="entry name" value="SGNH hydrolase"/>
    <property type="match status" value="1"/>
</dbReference>
<dbReference type="CDD" id="cd01833">
    <property type="entry name" value="XynB_like"/>
    <property type="match status" value="1"/>
</dbReference>
<dbReference type="EMBL" id="JAANYQ010000007">
    <property type="protein sequence ID" value="KAF4122962.1"/>
    <property type="molecule type" value="Genomic_DNA"/>
</dbReference>
<evidence type="ECO:0000313" key="3">
    <source>
        <dbReference type="Proteomes" id="UP000749293"/>
    </source>
</evidence>
<dbReference type="InterPro" id="IPR051532">
    <property type="entry name" value="Ester_Hydrolysis_Enzymes"/>
</dbReference>
<dbReference type="RefSeq" id="XP_035321614.1">
    <property type="nucleotide sequence ID" value="XM_035468480.1"/>
</dbReference>
<dbReference type="Proteomes" id="UP000749293">
    <property type="component" value="Unassembled WGS sequence"/>
</dbReference>
<comment type="caution">
    <text evidence="2">The sequence shown here is derived from an EMBL/GenBank/DDBJ whole genome shotgun (WGS) entry which is preliminary data.</text>
</comment>
<sequence>MDVRVQSVRLSSCGDSSANDTKGGDKDSAPNRATASPLNVMVVGDSLSQGREGDWTWRYRIWQWFRDSDIDMRFAGPYTGTFLEPDGHGQGDDHETGGGYARGVADAFLSNSNHYSLWGRAAAVTKREIQDVLRKHPADLALVMLGFNDMGWFYSDWKGTLESIRQLVDNARKANPRLKFAVANVPHRSLLEGREDLVRNTDIYNSRLPEALADKATSHSPVHVVDVATYYDCSADGCPAGYDGLHPNALGEYQIAHAFSRTLVRNMNLGSKPLQVPTCQGRS</sequence>
<dbReference type="GeneID" id="55972735"/>
<keyword evidence="3" id="KW-1185">Reference proteome</keyword>
<accession>A0A9P4YW94</accession>
<name>A0A9P4YW94_9HYPO</name>
<dbReference type="InterPro" id="IPR036514">
    <property type="entry name" value="SGNH_hydro_sf"/>
</dbReference>